<evidence type="ECO:0000259" key="1">
    <source>
        <dbReference type="PROSITE" id="PS51464"/>
    </source>
</evidence>
<dbReference type="GO" id="GO:0006002">
    <property type="term" value="P:fructose 6-phosphate metabolic process"/>
    <property type="evidence" value="ECO:0007669"/>
    <property type="project" value="TreeGrafter"/>
</dbReference>
<dbReference type="Gene3D" id="3.40.50.10490">
    <property type="entry name" value="Glucose-6-phosphate isomerase like protein, domain 1"/>
    <property type="match status" value="2"/>
</dbReference>
<dbReference type="GO" id="GO:0097367">
    <property type="term" value="F:carbohydrate derivative binding"/>
    <property type="evidence" value="ECO:0007669"/>
    <property type="project" value="InterPro"/>
</dbReference>
<dbReference type="GO" id="GO:0004360">
    <property type="term" value="F:glutamine-fructose-6-phosphate transaminase (isomerizing) activity"/>
    <property type="evidence" value="ECO:0007669"/>
    <property type="project" value="TreeGrafter"/>
</dbReference>
<protein>
    <submittedName>
        <fullName evidence="2">Sugar isomerase (SIS)</fullName>
    </submittedName>
</protein>
<gene>
    <name evidence="2" type="ORF">MNBD_PLANCTO02-1500</name>
</gene>
<dbReference type="PANTHER" id="PTHR10937:SF0">
    <property type="entry name" value="GLUTAMINE--FRUCTOSE-6-PHOSPHATE TRANSAMINASE (ISOMERIZING)"/>
    <property type="match status" value="1"/>
</dbReference>
<proteinExistence type="predicted"/>
<dbReference type="GO" id="GO:0006487">
    <property type="term" value="P:protein N-linked glycosylation"/>
    <property type="evidence" value="ECO:0007669"/>
    <property type="project" value="TreeGrafter"/>
</dbReference>
<dbReference type="GO" id="GO:0016853">
    <property type="term" value="F:isomerase activity"/>
    <property type="evidence" value="ECO:0007669"/>
    <property type="project" value="UniProtKB-KW"/>
</dbReference>
<name>A0A3B1DK51_9ZZZZ</name>
<dbReference type="SUPFAM" id="SSF53697">
    <property type="entry name" value="SIS domain"/>
    <property type="match status" value="1"/>
</dbReference>
<organism evidence="2">
    <name type="scientific">hydrothermal vent metagenome</name>
    <dbReference type="NCBI Taxonomy" id="652676"/>
    <lineage>
        <taxon>unclassified sequences</taxon>
        <taxon>metagenomes</taxon>
        <taxon>ecological metagenomes</taxon>
    </lineage>
</organism>
<sequence length="339" mass="36858">MNPTNEQQTQYGLVRDMLATAEIISQFDPNQMIETAREIAVVGQLMMTGEGSSRLFPAKSAIAHSNRMGWELQLQTEAGQQAQEYHLAKSAVFALSNSGRTAEVIGLFNQLKNKGHQNLYSLTAFANSKLESLANKGYVLSCGEEGAVAATKSVVEQALFYWALLEHAANAPTLQSKLSQLAEAFQTAVTTQIDPALIDKIANAGIIYWAGRNDGVAEELTLKTNEITRKSSDFLEGTYAAHGVEEVMNKEDVVIWVDPYSGSEDKFAEVLEEGIGLTIIAISSRATRFPTIQIPDAGDLNPFVQMAAGWNLMVDVGLKLGINIDKPERARKVGNEFAG</sequence>
<feature type="domain" description="SIS" evidence="1">
    <location>
        <begin position="35"/>
        <end position="174"/>
    </location>
</feature>
<dbReference type="Pfam" id="PF01380">
    <property type="entry name" value="SIS"/>
    <property type="match status" value="1"/>
</dbReference>
<dbReference type="GO" id="GO:0006047">
    <property type="term" value="P:UDP-N-acetylglucosamine metabolic process"/>
    <property type="evidence" value="ECO:0007669"/>
    <property type="project" value="TreeGrafter"/>
</dbReference>
<dbReference type="InterPro" id="IPR046348">
    <property type="entry name" value="SIS_dom_sf"/>
</dbReference>
<accession>A0A3B1DK51</accession>
<dbReference type="EMBL" id="UOGL01000319">
    <property type="protein sequence ID" value="VAX39291.1"/>
    <property type="molecule type" value="Genomic_DNA"/>
</dbReference>
<keyword evidence="2" id="KW-0413">Isomerase</keyword>
<dbReference type="InterPro" id="IPR001347">
    <property type="entry name" value="SIS_dom"/>
</dbReference>
<reference evidence="2" key="1">
    <citation type="submission" date="2018-06" db="EMBL/GenBank/DDBJ databases">
        <authorList>
            <person name="Zhirakovskaya E."/>
        </authorList>
    </citation>
    <scope>NUCLEOTIDE SEQUENCE</scope>
</reference>
<evidence type="ECO:0000313" key="2">
    <source>
        <dbReference type="EMBL" id="VAX39291.1"/>
    </source>
</evidence>
<dbReference type="AlphaFoldDB" id="A0A3B1DK51"/>
<dbReference type="PROSITE" id="PS51464">
    <property type="entry name" value="SIS"/>
    <property type="match status" value="1"/>
</dbReference>
<dbReference type="PANTHER" id="PTHR10937">
    <property type="entry name" value="GLUCOSAMINE--FRUCTOSE-6-PHOSPHATE AMINOTRANSFERASE, ISOMERIZING"/>
    <property type="match status" value="1"/>
</dbReference>